<feature type="domain" description="Enoyl reductase (ER)" evidence="3">
    <location>
        <begin position="10"/>
        <end position="323"/>
    </location>
</feature>
<organism evidence="4 5">
    <name type="scientific">Subtercola lobariae</name>
    <dbReference type="NCBI Taxonomy" id="1588641"/>
    <lineage>
        <taxon>Bacteria</taxon>
        <taxon>Bacillati</taxon>
        <taxon>Actinomycetota</taxon>
        <taxon>Actinomycetes</taxon>
        <taxon>Micrococcales</taxon>
        <taxon>Microbacteriaceae</taxon>
        <taxon>Subtercola</taxon>
    </lineage>
</organism>
<dbReference type="InterPro" id="IPR011032">
    <property type="entry name" value="GroES-like_sf"/>
</dbReference>
<dbReference type="GO" id="GO:0070402">
    <property type="term" value="F:NADPH binding"/>
    <property type="evidence" value="ECO:0007669"/>
    <property type="project" value="TreeGrafter"/>
</dbReference>
<protein>
    <submittedName>
        <fullName evidence="4">Alcohol dehydrogenase</fullName>
    </submittedName>
</protein>
<dbReference type="InterPro" id="IPR013149">
    <property type="entry name" value="ADH-like_C"/>
</dbReference>
<dbReference type="CDD" id="cd05286">
    <property type="entry name" value="QOR2"/>
    <property type="match status" value="1"/>
</dbReference>
<dbReference type="Pfam" id="PF00107">
    <property type="entry name" value="ADH_zinc_N"/>
    <property type="match status" value="1"/>
</dbReference>
<dbReference type="InterPro" id="IPR013154">
    <property type="entry name" value="ADH-like_N"/>
</dbReference>
<dbReference type="GO" id="GO:0005829">
    <property type="term" value="C:cytosol"/>
    <property type="evidence" value="ECO:0007669"/>
    <property type="project" value="TreeGrafter"/>
</dbReference>
<dbReference type="GO" id="GO:0035925">
    <property type="term" value="F:mRNA 3'-UTR AU-rich region binding"/>
    <property type="evidence" value="ECO:0007669"/>
    <property type="project" value="TreeGrafter"/>
</dbReference>
<dbReference type="SUPFAM" id="SSF51735">
    <property type="entry name" value="NAD(P)-binding Rossmann-fold domains"/>
    <property type="match status" value="1"/>
</dbReference>
<dbReference type="RefSeq" id="WP_188679712.1">
    <property type="nucleotide sequence ID" value="NZ_BMGP01000006.1"/>
</dbReference>
<evidence type="ECO:0000256" key="1">
    <source>
        <dbReference type="ARBA" id="ARBA00022857"/>
    </source>
</evidence>
<name>A0A917BCJ2_9MICO</name>
<dbReference type="PANTHER" id="PTHR48106:SF13">
    <property type="entry name" value="QUINONE OXIDOREDUCTASE-RELATED"/>
    <property type="match status" value="1"/>
</dbReference>
<dbReference type="Pfam" id="PF08240">
    <property type="entry name" value="ADH_N"/>
    <property type="match status" value="1"/>
</dbReference>
<proteinExistence type="predicted"/>
<dbReference type="Proteomes" id="UP000598775">
    <property type="component" value="Unassembled WGS sequence"/>
</dbReference>
<dbReference type="PANTHER" id="PTHR48106">
    <property type="entry name" value="QUINONE OXIDOREDUCTASE PIG3-RELATED"/>
    <property type="match status" value="1"/>
</dbReference>
<evidence type="ECO:0000256" key="2">
    <source>
        <dbReference type="ARBA" id="ARBA00023002"/>
    </source>
</evidence>
<dbReference type="SMART" id="SM00829">
    <property type="entry name" value="PKS_ER"/>
    <property type="match status" value="1"/>
</dbReference>
<dbReference type="GO" id="GO:0003960">
    <property type="term" value="F:quinone reductase (NADPH) activity"/>
    <property type="evidence" value="ECO:0007669"/>
    <property type="project" value="InterPro"/>
</dbReference>
<dbReference type="InterPro" id="IPR020843">
    <property type="entry name" value="ER"/>
</dbReference>
<dbReference type="InterPro" id="IPR047618">
    <property type="entry name" value="QOR-like"/>
</dbReference>
<dbReference type="Gene3D" id="3.40.50.720">
    <property type="entry name" value="NAD(P)-binding Rossmann-like Domain"/>
    <property type="match status" value="1"/>
</dbReference>
<dbReference type="Gene3D" id="3.90.180.10">
    <property type="entry name" value="Medium-chain alcohol dehydrogenases, catalytic domain"/>
    <property type="match status" value="1"/>
</dbReference>
<sequence length="325" mass="34284">MRAVSIHETGAPDVLRLRDVEDPQVGESDVLVAVTYAGVNFLDIQQRRGLYPVPLPFVPGVEGTGVVVEVGSKADPTLLGARVSWFTGRASYAERVVLPANHVIRVPDGVDDTLAAAILGQGVTAYYLTSAVYPVTASTVALVHAAAGGTGRLITQMIKHAGGTVLAVASTPAKCEIARAAGADHVFVADAVRDPDLSQLARQVMDISGGVDVVFDGTGTPTLNASIRSVKQRGTYVLYGTSGGGIDSIPLAPLRERSLFFTFPRVNDHVREPHEIEYRAQACFDLLAGGHLDILVDAPYDLSDAAAAHRAIEARQTTGKVLLMP</sequence>
<keyword evidence="5" id="KW-1185">Reference proteome</keyword>
<dbReference type="AlphaFoldDB" id="A0A917BCJ2"/>
<keyword evidence="1" id="KW-0521">NADP</keyword>
<reference evidence="4 5" key="1">
    <citation type="journal article" date="2014" name="Int. J. Syst. Evol. Microbiol.">
        <title>Complete genome sequence of Corynebacterium casei LMG S-19264T (=DSM 44701T), isolated from a smear-ripened cheese.</title>
        <authorList>
            <consortium name="US DOE Joint Genome Institute (JGI-PGF)"/>
            <person name="Walter F."/>
            <person name="Albersmeier A."/>
            <person name="Kalinowski J."/>
            <person name="Ruckert C."/>
        </authorList>
    </citation>
    <scope>NUCLEOTIDE SEQUENCE [LARGE SCALE GENOMIC DNA]</scope>
    <source>
        <strain evidence="4 5">CGMCC 1.12976</strain>
    </source>
</reference>
<accession>A0A917BCJ2</accession>
<evidence type="ECO:0000259" key="3">
    <source>
        <dbReference type="SMART" id="SM00829"/>
    </source>
</evidence>
<evidence type="ECO:0000313" key="4">
    <source>
        <dbReference type="EMBL" id="GGF35141.1"/>
    </source>
</evidence>
<dbReference type="SUPFAM" id="SSF50129">
    <property type="entry name" value="GroES-like"/>
    <property type="match status" value="1"/>
</dbReference>
<gene>
    <name evidence="4" type="ORF">GCM10011399_30210</name>
</gene>
<keyword evidence="2" id="KW-0560">Oxidoreductase</keyword>
<dbReference type="InterPro" id="IPR036291">
    <property type="entry name" value="NAD(P)-bd_dom_sf"/>
</dbReference>
<dbReference type="EMBL" id="BMGP01000006">
    <property type="protein sequence ID" value="GGF35141.1"/>
    <property type="molecule type" value="Genomic_DNA"/>
</dbReference>
<evidence type="ECO:0000313" key="5">
    <source>
        <dbReference type="Proteomes" id="UP000598775"/>
    </source>
</evidence>
<comment type="caution">
    <text evidence="4">The sequence shown here is derived from an EMBL/GenBank/DDBJ whole genome shotgun (WGS) entry which is preliminary data.</text>
</comment>